<proteinExistence type="predicted"/>
<feature type="non-terminal residue" evidence="1">
    <location>
        <position position="81"/>
    </location>
</feature>
<organism evidence="1">
    <name type="scientific">marine sediment metagenome</name>
    <dbReference type="NCBI Taxonomy" id="412755"/>
    <lineage>
        <taxon>unclassified sequences</taxon>
        <taxon>metagenomes</taxon>
        <taxon>ecological metagenomes</taxon>
    </lineage>
</organism>
<evidence type="ECO:0000313" key="1">
    <source>
        <dbReference type="EMBL" id="GAI02035.1"/>
    </source>
</evidence>
<sequence>MSDTSFKNKSVRSARVGLLLGVLILFTPFFIAQAFGPAWEESFEAYSPGILSDNPKWSDQSSTKFFVSDDENDVFTGSKAG</sequence>
<dbReference type="AlphaFoldDB" id="X1LI50"/>
<dbReference type="EMBL" id="BARV01002015">
    <property type="protein sequence ID" value="GAI02035.1"/>
    <property type="molecule type" value="Genomic_DNA"/>
</dbReference>
<name>X1LI50_9ZZZZ</name>
<gene>
    <name evidence="1" type="ORF">S06H3_05434</name>
</gene>
<accession>X1LI50</accession>
<reference evidence="1" key="1">
    <citation type="journal article" date="2014" name="Front. Microbiol.">
        <title>High frequency of phylogenetically diverse reductive dehalogenase-homologous genes in deep subseafloor sedimentary metagenomes.</title>
        <authorList>
            <person name="Kawai M."/>
            <person name="Futagami T."/>
            <person name="Toyoda A."/>
            <person name="Takaki Y."/>
            <person name="Nishi S."/>
            <person name="Hori S."/>
            <person name="Arai W."/>
            <person name="Tsubouchi T."/>
            <person name="Morono Y."/>
            <person name="Uchiyama I."/>
            <person name="Ito T."/>
            <person name="Fujiyama A."/>
            <person name="Inagaki F."/>
            <person name="Takami H."/>
        </authorList>
    </citation>
    <scope>NUCLEOTIDE SEQUENCE</scope>
    <source>
        <strain evidence="1">Expedition CK06-06</strain>
    </source>
</reference>
<protein>
    <submittedName>
        <fullName evidence="1">Uncharacterized protein</fullName>
    </submittedName>
</protein>
<comment type="caution">
    <text evidence="1">The sequence shown here is derived from an EMBL/GenBank/DDBJ whole genome shotgun (WGS) entry which is preliminary data.</text>
</comment>